<dbReference type="Pfam" id="PF20329">
    <property type="entry name" value="DUF6624"/>
    <property type="match status" value="1"/>
</dbReference>
<dbReference type="STRING" id="679937.Bcop_1998"/>
<evidence type="ECO:0000313" key="3">
    <source>
        <dbReference type="Proteomes" id="UP000018439"/>
    </source>
</evidence>
<organism evidence="2 3">
    <name type="scientific">Bacteroides coprosuis DSM 18011</name>
    <dbReference type="NCBI Taxonomy" id="679937"/>
    <lineage>
        <taxon>Bacteria</taxon>
        <taxon>Pseudomonadati</taxon>
        <taxon>Bacteroidota</taxon>
        <taxon>Bacteroidia</taxon>
        <taxon>Bacteroidales</taxon>
        <taxon>Bacteroidaceae</taxon>
        <taxon>Bacteroides</taxon>
    </lineage>
</organism>
<dbReference type="eggNOG" id="ENOG5030JUN">
    <property type="taxonomic scope" value="Bacteria"/>
</dbReference>
<accession>F3ZST2</accession>
<protein>
    <submittedName>
        <fullName evidence="2">Uncharacterized protein</fullName>
    </submittedName>
</protein>
<feature type="signal peptide" evidence="1">
    <location>
        <begin position="1"/>
        <end position="28"/>
    </location>
</feature>
<name>F3ZST2_9BACE</name>
<dbReference type="EMBL" id="CM001167">
    <property type="protein sequence ID" value="EGJ72173.1"/>
    <property type="molecule type" value="Genomic_DNA"/>
</dbReference>
<dbReference type="InterPro" id="IPR046732">
    <property type="entry name" value="DUF6624"/>
</dbReference>
<evidence type="ECO:0000313" key="2">
    <source>
        <dbReference type="EMBL" id="EGJ72173.1"/>
    </source>
</evidence>
<feature type="chain" id="PRO_5003304015" evidence="1">
    <location>
        <begin position="29"/>
        <end position="269"/>
    </location>
</feature>
<evidence type="ECO:0000256" key="1">
    <source>
        <dbReference type="SAM" id="SignalP"/>
    </source>
</evidence>
<dbReference type="Proteomes" id="UP000018439">
    <property type="component" value="Chromosome"/>
</dbReference>
<gene>
    <name evidence="2" type="ORF">Bcop_1998</name>
</gene>
<dbReference type="HOGENOM" id="CLU_1033089_0_0_10"/>
<keyword evidence="1" id="KW-0732">Signal</keyword>
<keyword evidence="3" id="KW-1185">Reference proteome</keyword>
<proteinExistence type="predicted"/>
<sequence>MEKTAKHKILLSLIALLATGTVWSQAKADFKEVNQYLEQIYKENQNFQSSRKRTFTPEILARKQIMESTHQTEIDSIFKLYGWLKPPLVSKKATQAYFLVIQQADIPSQQKYQNEVFKAAQERAIKASDYYLFTDRMRMLQNKYQIFGTQAKTDDAGNFYFIPIDTSLVSGRKIPVLPDGDYIYFSGPQFVTLFLHIYNEAMTEGIPQAQIYLDGEKIGETNDKGFFQKRLSRFTNSKEIKIRKNNKEKTIRITNSKNADWLDQNIILK</sequence>
<dbReference type="AlphaFoldDB" id="F3ZST2"/>
<reference evidence="2 3" key="1">
    <citation type="journal article" date="2011" name="Stand. Genomic Sci.">
        <title>Non-contiguous finished genome sequence of Bacteroides coprosuis type strain (PC139).</title>
        <authorList>
            <person name="Land M."/>
            <person name="Held B."/>
            <person name="Gronow S."/>
            <person name="Abt B."/>
            <person name="Lucas S."/>
            <person name="Del Rio T.G."/>
            <person name="Nolan M."/>
            <person name="Tice H."/>
            <person name="Cheng J.F."/>
            <person name="Pitluck S."/>
            <person name="Liolios K."/>
            <person name="Pagani I."/>
            <person name="Ivanova N."/>
            <person name="Mavromatis K."/>
            <person name="Mikhailova N."/>
            <person name="Pati A."/>
            <person name="Tapia R."/>
            <person name="Han C."/>
            <person name="Goodwin L."/>
            <person name="Chen A."/>
            <person name="Palaniappan K."/>
            <person name="Hauser L."/>
            <person name="Brambilla E.M."/>
            <person name="Rohde M."/>
            <person name="Goker M."/>
            <person name="Detter J.C."/>
            <person name="Woyke T."/>
            <person name="Bristow J."/>
            <person name="Eisen J.A."/>
            <person name="Markowitz V."/>
            <person name="Hugenholtz P."/>
            <person name="Kyrpides N.C."/>
            <person name="Klenk H.P."/>
            <person name="Lapidus A."/>
        </authorList>
    </citation>
    <scope>NUCLEOTIDE SEQUENCE</scope>
    <source>
        <strain evidence="2 3">DSM 18011</strain>
    </source>
</reference>